<evidence type="ECO:0000313" key="3">
    <source>
        <dbReference type="Proteomes" id="UP001229421"/>
    </source>
</evidence>
<organism evidence="2 3">
    <name type="scientific">Tagetes erecta</name>
    <name type="common">African marigold</name>
    <dbReference type="NCBI Taxonomy" id="13708"/>
    <lineage>
        <taxon>Eukaryota</taxon>
        <taxon>Viridiplantae</taxon>
        <taxon>Streptophyta</taxon>
        <taxon>Embryophyta</taxon>
        <taxon>Tracheophyta</taxon>
        <taxon>Spermatophyta</taxon>
        <taxon>Magnoliopsida</taxon>
        <taxon>eudicotyledons</taxon>
        <taxon>Gunneridae</taxon>
        <taxon>Pentapetalae</taxon>
        <taxon>asterids</taxon>
        <taxon>campanulids</taxon>
        <taxon>Asterales</taxon>
        <taxon>Asteraceae</taxon>
        <taxon>Asteroideae</taxon>
        <taxon>Heliantheae alliance</taxon>
        <taxon>Tageteae</taxon>
        <taxon>Tagetes</taxon>
    </lineage>
</organism>
<evidence type="ECO:0000256" key="1">
    <source>
        <dbReference type="SAM" id="Phobius"/>
    </source>
</evidence>
<keyword evidence="1" id="KW-0812">Transmembrane</keyword>
<dbReference type="AlphaFoldDB" id="A0AAD8KSS9"/>
<comment type="caution">
    <text evidence="2">The sequence shown here is derived from an EMBL/GenBank/DDBJ whole genome shotgun (WGS) entry which is preliminary data.</text>
</comment>
<gene>
    <name evidence="2" type="ORF">QVD17_15210</name>
</gene>
<name>A0AAD8KSS9_TARER</name>
<proteinExistence type="predicted"/>
<keyword evidence="1" id="KW-0472">Membrane</keyword>
<reference evidence="2" key="1">
    <citation type="journal article" date="2023" name="bioRxiv">
        <title>Improved chromosome-level genome assembly for marigold (Tagetes erecta).</title>
        <authorList>
            <person name="Jiang F."/>
            <person name="Yuan L."/>
            <person name="Wang S."/>
            <person name="Wang H."/>
            <person name="Xu D."/>
            <person name="Wang A."/>
            <person name="Fan W."/>
        </authorList>
    </citation>
    <scope>NUCLEOTIDE SEQUENCE</scope>
    <source>
        <strain evidence="2">WSJ</strain>
        <tissue evidence="2">Leaf</tissue>
    </source>
</reference>
<feature type="transmembrane region" description="Helical" evidence="1">
    <location>
        <begin position="6"/>
        <end position="29"/>
    </location>
</feature>
<keyword evidence="1" id="KW-1133">Transmembrane helix</keyword>
<dbReference type="Proteomes" id="UP001229421">
    <property type="component" value="Unassembled WGS sequence"/>
</dbReference>
<protein>
    <submittedName>
        <fullName evidence="2">Uncharacterized protein</fullName>
    </submittedName>
</protein>
<feature type="transmembrane region" description="Helical" evidence="1">
    <location>
        <begin position="64"/>
        <end position="87"/>
    </location>
</feature>
<evidence type="ECO:0000313" key="2">
    <source>
        <dbReference type="EMBL" id="KAK1426536.1"/>
    </source>
</evidence>
<dbReference type="EMBL" id="JAUHHV010000004">
    <property type="protein sequence ID" value="KAK1426536.1"/>
    <property type="molecule type" value="Genomic_DNA"/>
</dbReference>
<accession>A0AAD8KSS9</accession>
<keyword evidence="3" id="KW-1185">Reference proteome</keyword>
<sequence>MFLVLYLRCLCNCAVAAILASVLLAFVVVIECSYAANCSSWCGRLLDFVVIVVASVMLQDVDDIVVLLTIPFVWLLSGMNISMRLLVIFKTSHLKKKSSKEPTERNFL</sequence>